<dbReference type="GO" id="GO:0043190">
    <property type="term" value="C:ATP-binding cassette (ABC) transporter complex"/>
    <property type="evidence" value="ECO:0007669"/>
    <property type="project" value="InterPro"/>
</dbReference>
<dbReference type="AlphaFoldDB" id="A0A927MI08"/>
<keyword evidence="10" id="KW-1185">Reference proteome</keyword>
<dbReference type="GO" id="GO:0015833">
    <property type="term" value="P:peptide transport"/>
    <property type="evidence" value="ECO:0007669"/>
    <property type="project" value="UniProtKB-KW"/>
</dbReference>
<organism evidence="9 10">
    <name type="scientific">Sporosarcina limicola</name>
    <dbReference type="NCBI Taxonomy" id="34101"/>
    <lineage>
        <taxon>Bacteria</taxon>
        <taxon>Bacillati</taxon>
        <taxon>Bacillota</taxon>
        <taxon>Bacilli</taxon>
        <taxon>Bacillales</taxon>
        <taxon>Caryophanaceae</taxon>
        <taxon>Sporosarcina</taxon>
    </lineage>
</organism>
<keyword evidence="3" id="KW-0813">Transport</keyword>
<evidence type="ECO:0000313" key="9">
    <source>
        <dbReference type="EMBL" id="MBE1555064.1"/>
    </source>
</evidence>
<keyword evidence="5" id="KW-0571">Peptide transport</keyword>
<feature type="region of interest" description="Disordered" evidence="6">
    <location>
        <begin position="26"/>
        <end position="51"/>
    </location>
</feature>
<comment type="subcellular location">
    <subcellularLocation>
        <location evidence="1">Cell envelope</location>
    </subcellularLocation>
</comment>
<dbReference type="InterPro" id="IPR039424">
    <property type="entry name" value="SBP_5"/>
</dbReference>
<evidence type="ECO:0000256" key="7">
    <source>
        <dbReference type="SAM" id="SignalP"/>
    </source>
</evidence>
<dbReference type="PANTHER" id="PTHR30290">
    <property type="entry name" value="PERIPLASMIC BINDING COMPONENT OF ABC TRANSPORTER"/>
    <property type="match status" value="1"/>
</dbReference>
<gene>
    <name evidence="9" type="ORF">H4683_002163</name>
</gene>
<evidence type="ECO:0000256" key="2">
    <source>
        <dbReference type="ARBA" id="ARBA00005695"/>
    </source>
</evidence>
<dbReference type="Gene3D" id="3.90.76.10">
    <property type="entry name" value="Dipeptide-binding Protein, Domain 1"/>
    <property type="match status" value="1"/>
</dbReference>
<dbReference type="PROSITE" id="PS51257">
    <property type="entry name" value="PROKAR_LIPOPROTEIN"/>
    <property type="match status" value="1"/>
</dbReference>
<dbReference type="GO" id="GO:1904680">
    <property type="term" value="F:peptide transmembrane transporter activity"/>
    <property type="evidence" value="ECO:0007669"/>
    <property type="project" value="TreeGrafter"/>
</dbReference>
<keyword evidence="5" id="KW-0653">Protein transport</keyword>
<dbReference type="InterPro" id="IPR000914">
    <property type="entry name" value="SBP_5_dom"/>
</dbReference>
<evidence type="ECO:0000313" key="10">
    <source>
        <dbReference type="Proteomes" id="UP000658225"/>
    </source>
</evidence>
<sequence>MKNQKFMWLMSLMLVLSVFLAACGGDKKDDASDAGKDKGKDEDKGKIEEPAKEVKQVLNLTDRSEIPSLDSSISDDQVSSIVLTNVMEGLYRLDQTSVPVPAMAESEPEISADGLTYTFKIRDALWSNGTPVTAHDFVFAWHRAINKDTASPYGPYFMEGMIKNATEIGKGTMEISDLGITAQDDKTLVIELERPVQYFLSLMAFRTFYPLNEEFVTAQGKEYATNSNAMIYNGPFVFSDWDSTGNSWKYLKNEKYWDADTVKLDEINVDVVKETSTEVQLYEKGQIDRAILTAEYAMQYADDENISNELESSVFYFKLNQERNGKATPLANVNVRKALARAFNREELADAVLANGSLPADYLVPKDLAFDAEGKDFRDHGGSYAVYNVKEAKEYWEKALKELGTDKVALELLGGDSENAKKQQEWYKSELEKNLPGLTINLKEVPFSVRLDLDNASDFDIQAAGWGADFEDPISYLELFTTKSPQNGISYSNLEYDKLIESTKTTLAQDPVKRWEAFLQAEKILLEEDAAIIPNYQRGRRALMRPTVQGLVSHKYGGDYTYKWVHIVAEEK</sequence>
<dbReference type="InterPro" id="IPR030678">
    <property type="entry name" value="Peptide/Ni-bd"/>
</dbReference>
<proteinExistence type="inferred from homology"/>
<evidence type="ECO:0000256" key="3">
    <source>
        <dbReference type="ARBA" id="ARBA00022448"/>
    </source>
</evidence>
<feature type="chain" id="PRO_5039664950" evidence="7">
    <location>
        <begin position="22"/>
        <end position="572"/>
    </location>
</feature>
<dbReference type="GO" id="GO:0030288">
    <property type="term" value="C:outer membrane-bounded periplasmic space"/>
    <property type="evidence" value="ECO:0007669"/>
    <property type="project" value="UniProtKB-ARBA"/>
</dbReference>
<evidence type="ECO:0000259" key="8">
    <source>
        <dbReference type="Pfam" id="PF00496"/>
    </source>
</evidence>
<accession>A0A927MI08</accession>
<reference evidence="9" key="1">
    <citation type="submission" date="2020-10" db="EMBL/GenBank/DDBJ databases">
        <title>Genomic Encyclopedia of Type Strains, Phase IV (KMG-IV): sequencing the most valuable type-strain genomes for metagenomic binning, comparative biology and taxonomic classification.</title>
        <authorList>
            <person name="Goeker M."/>
        </authorList>
    </citation>
    <scope>NUCLEOTIDE SEQUENCE</scope>
    <source>
        <strain evidence="9">DSM 13886</strain>
    </source>
</reference>
<dbReference type="Gene3D" id="3.40.190.10">
    <property type="entry name" value="Periplasmic binding protein-like II"/>
    <property type="match status" value="1"/>
</dbReference>
<feature type="signal peptide" evidence="7">
    <location>
        <begin position="1"/>
        <end position="21"/>
    </location>
</feature>
<dbReference type="Pfam" id="PF00496">
    <property type="entry name" value="SBP_bac_5"/>
    <property type="match status" value="1"/>
</dbReference>
<comment type="caution">
    <text evidence="9">The sequence shown here is derived from an EMBL/GenBank/DDBJ whole genome shotgun (WGS) entry which is preliminary data.</text>
</comment>
<feature type="domain" description="Solute-binding protein family 5" evidence="8">
    <location>
        <begin position="99"/>
        <end position="487"/>
    </location>
</feature>
<dbReference type="EMBL" id="JADBEL010000010">
    <property type="protein sequence ID" value="MBE1555064.1"/>
    <property type="molecule type" value="Genomic_DNA"/>
</dbReference>
<dbReference type="FunFam" id="3.90.76.10:FF:000001">
    <property type="entry name" value="Oligopeptide ABC transporter substrate-binding protein"/>
    <property type="match status" value="1"/>
</dbReference>
<dbReference type="PANTHER" id="PTHR30290:SF10">
    <property type="entry name" value="PERIPLASMIC OLIGOPEPTIDE-BINDING PROTEIN-RELATED"/>
    <property type="match status" value="1"/>
</dbReference>
<protein>
    <submittedName>
        <fullName evidence="9">Oligopeptide transport system substrate-binding protein</fullName>
    </submittedName>
</protein>
<dbReference type="SUPFAM" id="SSF53850">
    <property type="entry name" value="Periplasmic binding protein-like II"/>
    <property type="match status" value="1"/>
</dbReference>
<dbReference type="FunFam" id="3.10.105.10:FF:000001">
    <property type="entry name" value="Oligopeptide ABC transporter, oligopeptide-binding protein"/>
    <property type="match status" value="1"/>
</dbReference>
<evidence type="ECO:0000256" key="5">
    <source>
        <dbReference type="ARBA" id="ARBA00022856"/>
    </source>
</evidence>
<dbReference type="CDD" id="cd08504">
    <property type="entry name" value="PBP2_OppA"/>
    <property type="match status" value="1"/>
</dbReference>
<dbReference type="Proteomes" id="UP000658225">
    <property type="component" value="Unassembled WGS sequence"/>
</dbReference>
<dbReference type="RefSeq" id="WP_192598804.1">
    <property type="nucleotide sequence ID" value="NZ_JADBEL010000010.1"/>
</dbReference>
<name>A0A927MI08_9BACL</name>
<keyword evidence="4 7" id="KW-0732">Signal</keyword>
<dbReference type="PIRSF" id="PIRSF002741">
    <property type="entry name" value="MppA"/>
    <property type="match status" value="1"/>
</dbReference>
<evidence type="ECO:0000256" key="1">
    <source>
        <dbReference type="ARBA" id="ARBA00004196"/>
    </source>
</evidence>
<evidence type="ECO:0000256" key="4">
    <source>
        <dbReference type="ARBA" id="ARBA00022729"/>
    </source>
</evidence>
<evidence type="ECO:0000256" key="6">
    <source>
        <dbReference type="SAM" id="MobiDB-lite"/>
    </source>
</evidence>
<dbReference type="Gene3D" id="3.10.105.10">
    <property type="entry name" value="Dipeptide-binding Protein, Domain 3"/>
    <property type="match status" value="1"/>
</dbReference>
<comment type="similarity">
    <text evidence="2">Belongs to the bacterial solute-binding protein 5 family.</text>
</comment>